<comment type="catalytic activity">
    <reaction evidence="2">
        <text>Hydrolysis of terminal, non-reducing branched (1-&gt;3)-alpha-D-galactosidic residues, producing free D-galactose.</text>
        <dbReference type="EC" id="3.2.1.n1"/>
    </reaction>
</comment>
<dbReference type="InterPro" id="IPR006626">
    <property type="entry name" value="PbH1"/>
</dbReference>
<dbReference type="InterPro" id="IPR039448">
    <property type="entry name" value="Beta_helix"/>
</dbReference>
<dbReference type="Pfam" id="PF23763">
    <property type="entry name" value="Beta-barrel_GLAA-B_I"/>
    <property type="match status" value="1"/>
</dbReference>
<dbReference type="Pfam" id="PF23764">
    <property type="entry name" value="Beta-barrel_GLAA-B_II"/>
    <property type="match status" value="1"/>
</dbReference>
<sequence length="612" mass="70136">MRKGKLNCKVLKIIVFIIVCVSHSDAQKIIDLKDYGVEAYSFKNASPSIVKAIADASKYEETIIRFPEGRIDLWPDGTRNKEYYVSNATESDTLSKEKSIGILLENMTNVTLEGNKTFIVAHGKMIHIAIDNCKNIKVKGLSFDYERPTMSEMKILKADDAGVIAEVHRDSKYIIRNEKLIWYGDGWKAADVNTIRFDPRFEGMYYDSWKPFKNSKVTDLGNGKLMFKGDFSKADFKEGDIMTMRDTYRDCVGILNHYSKELLFEDIHLHYMHGMGVVSQFCENIVMNSINGQPRRASGRKIAAFADFLHFSGCHGKITVENSLFSGSHDDCINVHGTHLRIVNAEKNKIRVRFMHHQTWNIKAFDIGDTIGFVDNKTLLVYEKAQVKSVKKLSERAIELEIDRNVPKQLADKHCVENISKTPEVLIRNNRFEHTNTRGVLLTTRKKAVITGNIFYKTGMHAILIADDCNFWYESGPVKDVTISENKFIQCGYNSYPKSYAIAIMPETHDFEKDRFVHSNIKIIDNEFDISSPQVLFARSTNTLLFKGNVINEVLQDKFKVSTDPMFFLEHCQKVILDNNDLKNVNFQKDIYVNEMTKKDIKIKDSGDFTFN</sequence>
<keyword evidence="6" id="KW-0326">Glycosidase</keyword>
<dbReference type="Gene3D" id="2.160.20.10">
    <property type="entry name" value="Single-stranded right-handed beta-helix, Pectin lyase-like"/>
    <property type="match status" value="2"/>
</dbReference>
<dbReference type="InterPro" id="IPR056441">
    <property type="entry name" value="Beta-barrel_GLAA-B_II"/>
</dbReference>
<evidence type="ECO:0000256" key="5">
    <source>
        <dbReference type="ARBA" id="ARBA00022801"/>
    </source>
</evidence>
<evidence type="ECO:0000313" key="11">
    <source>
        <dbReference type="Proteomes" id="UP000829476"/>
    </source>
</evidence>
<reference evidence="10 11" key="1">
    <citation type="journal article" date="2018" name="Int. J. Syst. Evol. Microbiol.">
        <title>Zhouia spongiae sp. nov., isolated from a marine sponge.</title>
        <authorList>
            <person name="Zhuang L."/>
            <person name="Lin B."/>
            <person name="Qin F."/>
            <person name="Luo L."/>
        </authorList>
    </citation>
    <scope>NUCLEOTIDE SEQUENCE [LARGE SCALE GENOMIC DNA]</scope>
    <source>
        <strain evidence="10 11">HN-Y44</strain>
    </source>
</reference>
<dbReference type="InterPro" id="IPR011050">
    <property type="entry name" value="Pectin_lyase_fold/virulence"/>
</dbReference>
<evidence type="ECO:0000259" key="9">
    <source>
        <dbReference type="Pfam" id="PF23764"/>
    </source>
</evidence>
<evidence type="ECO:0000256" key="1">
    <source>
        <dbReference type="ARBA" id="ARBA00001255"/>
    </source>
</evidence>
<dbReference type="RefSeq" id="WP_242935648.1">
    <property type="nucleotide sequence ID" value="NZ_CP094326.1"/>
</dbReference>
<feature type="domain" description="GLAA-B beta-barrel" evidence="8">
    <location>
        <begin position="151"/>
        <end position="241"/>
    </location>
</feature>
<dbReference type="Pfam" id="PF13229">
    <property type="entry name" value="Beta_helix"/>
    <property type="match status" value="1"/>
</dbReference>
<evidence type="ECO:0000259" key="7">
    <source>
        <dbReference type="Pfam" id="PF13229"/>
    </source>
</evidence>
<gene>
    <name evidence="10" type="ORF">MQE36_09000</name>
</gene>
<dbReference type="SMART" id="SM00710">
    <property type="entry name" value="PbH1"/>
    <property type="match status" value="4"/>
</dbReference>
<dbReference type="EMBL" id="CP094326">
    <property type="protein sequence ID" value="UNY97234.1"/>
    <property type="molecule type" value="Genomic_DNA"/>
</dbReference>
<accession>A0ABY3YH25</accession>
<evidence type="ECO:0000256" key="3">
    <source>
        <dbReference type="ARBA" id="ARBA00022729"/>
    </source>
</evidence>
<comment type="catalytic activity">
    <reaction evidence="1">
        <text>Hydrolysis of terminal, non-reducing alpha-D-galactose residues in alpha-D-galactosides, including galactose oligosaccharides, galactomannans and galactolipids.</text>
        <dbReference type="EC" id="3.2.1.22"/>
    </reaction>
</comment>
<keyword evidence="3" id="KW-0732">Signal</keyword>
<name>A0ABY3YH25_9FLAO</name>
<dbReference type="InterPro" id="IPR012334">
    <property type="entry name" value="Pectin_lyas_fold"/>
</dbReference>
<evidence type="ECO:0000313" key="10">
    <source>
        <dbReference type="EMBL" id="UNY97234.1"/>
    </source>
</evidence>
<feature type="domain" description="Right handed beta helix" evidence="7">
    <location>
        <begin position="424"/>
        <end position="581"/>
    </location>
</feature>
<keyword evidence="11" id="KW-1185">Reference proteome</keyword>
<keyword evidence="4" id="KW-0677">Repeat</keyword>
<dbReference type="SUPFAM" id="SSF51126">
    <property type="entry name" value="Pectin lyase-like"/>
    <property type="match status" value="1"/>
</dbReference>
<evidence type="ECO:0000256" key="2">
    <source>
        <dbReference type="ARBA" id="ARBA00001271"/>
    </source>
</evidence>
<protein>
    <submittedName>
        <fullName evidence="10">Right-handed parallel beta-helix repeat-containing protein</fullName>
    </submittedName>
</protein>
<evidence type="ECO:0000259" key="8">
    <source>
        <dbReference type="Pfam" id="PF23763"/>
    </source>
</evidence>
<dbReference type="InterPro" id="IPR057275">
    <property type="entry name" value="Beta-barrel_GLAA-B_I"/>
</dbReference>
<feature type="domain" description="GLAA-B beta-barrel" evidence="9">
    <location>
        <begin position="349"/>
        <end position="413"/>
    </location>
</feature>
<keyword evidence="5" id="KW-0378">Hydrolase</keyword>
<proteinExistence type="predicted"/>
<organism evidence="10 11">
    <name type="scientific">Zhouia spongiae</name>
    <dbReference type="NCBI Taxonomy" id="2202721"/>
    <lineage>
        <taxon>Bacteria</taxon>
        <taxon>Pseudomonadati</taxon>
        <taxon>Bacteroidota</taxon>
        <taxon>Flavobacteriia</taxon>
        <taxon>Flavobacteriales</taxon>
        <taxon>Flavobacteriaceae</taxon>
        <taxon>Zhouia</taxon>
    </lineage>
</organism>
<evidence type="ECO:0000256" key="6">
    <source>
        <dbReference type="ARBA" id="ARBA00023295"/>
    </source>
</evidence>
<dbReference type="Proteomes" id="UP000829476">
    <property type="component" value="Chromosome"/>
</dbReference>
<evidence type="ECO:0000256" key="4">
    <source>
        <dbReference type="ARBA" id="ARBA00022737"/>
    </source>
</evidence>